<dbReference type="KEGG" id="aman:B6F84_00975"/>
<organism evidence="1 2">
    <name type="scientific">Acidianus manzaensis</name>
    <dbReference type="NCBI Taxonomy" id="282676"/>
    <lineage>
        <taxon>Archaea</taxon>
        <taxon>Thermoproteota</taxon>
        <taxon>Thermoprotei</taxon>
        <taxon>Sulfolobales</taxon>
        <taxon>Sulfolobaceae</taxon>
        <taxon>Acidianus</taxon>
    </lineage>
</organism>
<evidence type="ECO:0000313" key="1">
    <source>
        <dbReference type="EMBL" id="ARM74735.1"/>
    </source>
</evidence>
<gene>
    <name evidence="1" type="ORF">B6F84_00975</name>
</gene>
<dbReference type="Proteomes" id="UP000193404">
    <property type="component" value="Chromosome"/>
</dbReference>
<accession>A0A1W6JWV1</accession>
<name>A0A1W6JWV1_9CREN</name>
<dbReference type="RefSeq" id="WP_148690483.1">
    <property type="nucleotide sequence ID" value="NZ_CP020477.1"/>
</dbReference>
<sequence>MDLPFYKLALVRNLISKVIEENPEDLKDWEISNDVREDLCSLTDEELIESIRETEYIVNKTLSEEEIMKIKDKLSTLCH</sequence>
<dbReference type="OrthoDB" id="35525at2157"/>
<dbReference type="EMBL" id="CP020477">
    <property type="protein sequence ID" value="ARM74735.1"/>
    <property type="molecule type" value="Genomic_DNA"/>
</dbReference>
<dbReference type="GeneID" id="41589447"/>
<dbReference type="AlphaFoldDB" id="A0A1W6JWV1"/>
<reference evidence="1 2" key="1">
    <citation type="submission" date="2017-03" db="EMBL/GenBank/DDBJ databases">
        <title>Sulfur activation and transportation mechanism of thermophilic Archaea Acidianus manzaensis YN-25.</title>
        <authorList>
            <person name="Ma Y."/>
            <person name="Yang Y."/>
            <person name="Xia J."/>
        </authorList>
    </citation>
    <scope>NUCLEOTIDE SEQUENCE [LARGE SCALE GENOMIC DNA]</scope>
    <source>
        <strain evidence="1 2">YN-25</strain>
    </source>
</reference>
<keyword evidence="2" id="KW-1185">Reference proteome</keyword>
<proteinExistence type="predicted"/>
<evidence type="ECO:0000313" key="2">
    <source>
        <dbReference type="Proteomes" id="UP000193404"/>
    </source>
</evidence>
<protein>
    <submittedName>
        <fullName evidence="1">Uncharacterized protein</fullName>
    </submittedName>
</protein>